<dbReference type="RefSeq" id="WP_183595114.1">
    <property type="nucleotide sequence ID" value="NZ_JACHWR010000005.1"/>
</dbReference>
<organism evidence="1 2">
    <name type="scientific">Nocardioides soli</name>
    <dbReference type="NCBI Taxonomy" id="1036020"/>
    <lineage>
        <taxon>Bacteria</taxon>
        <taxon>Bacillati</taxon>
        <taxon>Actinomycetota</taxon>
        <taxon>Actinomycetes</taxon>
        <taxon>Propionibacteriales</taxon>
        <taxon>Nocardioidaceae</taxon>
        <taxon>Nocardioides</taxon>
    </lineage>
</organism>
<dbReference type="SUPFAM" id="SSF52540">
    <property type="entry name" value="P-loop containing nucleoside triphosphate hydrolases"/>
    <property type="match status" value="1"/>
</dbReference>
<protein>
    <submittedName>
        <fullName evidence="1">ABC-type transport system involved in cytochrome bd biosynthesis fused ATPase/permease subunit</fullName>
    </submittedName>
</protein>
<accession>A0A7W4W0B4</accession>
<proteinExistence type="predicted"/>
<dbReference type="Gene3D" id="3.40.50.300">
    <property type="entry name" value="P-loop containing nucleotide triphosphate hydrolases"/>
    <property type="match status" value="1"/>
</dbReference>
<gene>
    <name evidence="1" type="ORF">FHU40_004954</name>
</gene>
<evidence type="ECO:0000313" key="1">
    <source>
        <dbReference type="EMBL" id="MBB3045101.1"/>
    </source>
</evidence>
<dbReference type="Proteomes" id="UP000589626">
    <property type="component" value="Unassembled WGS sequence"/>
</dbReference>
<evidence type="ECO:0000313" key="2">
    <source>
        <dbReference type="Proteomes" id="UP000589626"/>
    </source>
</evidence>
<keyword evidence="2" id="KW-1185">Reference proteome</keyword>
<sequence length="204" mass="21884">MTQHVLRASGILVRGRPRPLLPATDVELRSGEVRALVGEPGHAHTALALVLAGRFRPDAGTATLDSSVLDRTRQTGVALVDVPRVSEPDEHVPFGTILGEELAMAGQPARRRAVRAWAPDVELGRRTEDVPADRRTALLLRSAALRTGVRFLVLTLPDRWGVTPAQWEPVTAELARRGYGVLVTVGETSRHLLSVPAGTIGGAE</sequence>
<dbReference type="EMBL" id="JACHWR010000005">
    <property type="protein sequence ID" value="MBB3045101.1"/>
    <property type="molecule type" value="Genomic_DNA"/>
</dbReference>
<comment type="caution">
    <text evidence="1">The sequence shown here is derived from an EMBL/GenBank/DDBJ whole genome shotgun (WGS) entry which is preliminary data.</text>
</comment>
<dbReference type="AlphaFoldDB" id="A0A7W4W0B4"/>
<name>A0A7W4W0B4_9ACTN</name>
<reference evidence="1 2" key="1">
    <citation type="submission" date="2020-08" db="EMBL/GenBank/DDBJ databases">
        <title>Sequencing the genomes of 1000 actinobacteria strains.</title>
        <authorList>
            <person name="Klenk H.-P."/>
        </authorList>
    </citation>
    <scope>NUCLEOTIDE SEQUENCE [LARGE SCALE GENOMIC DNA]</scope>
    <source>
        <strain evidence="1 2">DSM 105498</strain>
    </source>
</reference>
<dbReference type="InterPro" id="IPR027417">
    <property type="entry name" value="P-loop_NTPase"/>
</dbReference>